<dbReference type="eggNOG" id="ENOG5032YKB">
    <property type="taxonomic scope" value="Bacteria"/>
</dbReference>
<reference evidence="1 2" key="1">
    <citation type="journal article" date="2011" name="Stand. Genomic Sci.">
        <title>Genome sequence of the moderately thermophilic halophile Flexistipes sinusarabici strain (MAS10).</title>
        <authorList>
            <person name="Lapidus A."/>
            <person name="Chertkov O."/>
            <person name="Nolan M."/>
            <person name="Lucas S."/>
            <person name="Hammon N."/>
            <person name="Deshpande S."/>
            <person name="Cheng J.F."/>
            <person name="Tapia R."/>
            <person name="Han C."/>
            <person name="Goodwin L."/>
            <person name="Pitluck S."/>
            <person name="Liolios K."/>
            <person name="Pagani I."/>
            <person name="Ivanova N."/>
            <person name="Huntemann M."/>
            <person name="Mavromatis K."/>
            <person name="Mikhailova N."/>
            <person name="Pati A."/>
            <person name="Chen A."/>
            <person name="Palaniappan K."/>
            <person name="Land M."/>
            <person name="Hauser L."/>
            <person name="Brambilla E.M."/>
            <person name="Rohde M."/>
            <person name="Abt B."/>
            <person name="Spring S."/>
            <person name="Goker M."/>
            <person name="Bristow J."/>
            <person name="Eisen J.A."/>
            <person name="Markowitz V."/>
            <person name="Hugenholtz P."/>
            <person name="Kyrpides N.C."/>
            <person name="Klenk H.P."/>
            <person name="Woyke T."/>
        </authorList>
    </citation>
    <scope>NUCLEOTIDE SEQUENCE [LARGE SCALE GENOMIC DNA]</scope>
    <source>
        <strain evidence="2">DSM 4947 / MAS 10</strain>
    </source>
</reference>
<dbReference type="Proteomes" id="UP000006621">
    <property type="component" value="Chromosome"/>
</dbReference>
<reference evidence="2" key="2">
    <citation type="submission" date="2011-06" db="EMBL/GenBank/DDBJ databases">
        <title>The complete genome of Flexistipes sinusarabici DSM 4947.</title>
        <authorList>
            <person name="Lucas S."/>
            <person name="Han J."/>
            <person name="Lapidus A."/>
            <person name="Bruce D."/>
            <person name="Goodwin L."/>
            <person name="Pitluck S."/>
            <person name="Peters L."/>
            <person name="Kyrpides N."/>
            <person name="Mavromatis K."/>
            <person name="Ivanova N."/>
            <person name="Mikhailova N."/>
            <person name="Chertkov O."/>
            <person name="Detter J.C."/>
            <person name="Tapia R."/>
            <person name="Han C."/>
            <person name="Land M."/>
            <person name="Hauser L."/>
            <person name="Markowitz V."/>
            <person name="Cheng J.-F."/>
            <person name="Hugenholtz P."/>
            <person name="Woyke T."/>
            <person name="Wu D."/>
            <person name="Spring S."/>
            <person name="Schroeder M."/>
            <person name="Brambilla E."/>
            <person name="Klenk H.-P."/>
            <person name="Eisen J.A."/>
        </authorList>
    </citation>
    <scope>NUCLEOTIDE SEQUENCE [LARGE SCALE GENOMIC DNA]</scope>
    <source>
        <strain evidence="2">DSM 4947 / MAS 10</strain>
    </source>
</reference>
<organism evidence="1 2">
    <name type="scientific">Flexistipes sinusarabici (strain ATCC 49648 / DSM 4947 / MAS 10)</name>
    <dbReference type="NCBI Taxonomy" id="717231"/>
    <lineage>
        <taxon>Bacteria</taxon>
        <taxon>Pseudomonadati</taxon>
        <taxon>Deferribacterota</taxon>
        <taxon>Deferribacteres</taxon>
        <taxon>Deferribacterales</taxon>
        <taxon>Flexistipitaceae</taxon>
        <taxon>Flexistipes</taxon>
    </lineage>
</organism>
<protein>
    <recommendedName>
        <fullName evidence="3">Sulfotransferase domain-containing protein</fullName>
    </recommendedName>
</protein>
<dbReference type="RefSeq" id="WP_013885554.1">
    <property type="nucleotide sequence ID" value="NC_015672.1"/>
</dbReference>
<dbReference type="EMBL" id="CP002858">
    <property type="protein sequence ID" value="AEI14043.1"/>
    <property type="molecule type" value="Genomic_DNA"/>
</dbReference>
<sequence length="237" mass="27678">MIKYSKIYFLLKNSEFYYALLNIRRYKNVKVNKNTLIVIEGFPRCANTFAFQIFKKSLSLQGLNHSGKIARHIHTTTQIKHGIKNNIPVLILIRNPLDAIASLLIKFFDLNDLERVKKLIDNSLYYYIIFYNKVQQNKGKIVISDFVQTINNYDLVINNVNQKFGTSFKVIIPNKKVEDEVFAKIKEANFAKVNFDEKKLAIPSEKKKDEKYKLGTLILKSKLYDKARIIYKNVIES</sequence>
<dbReference type="KEGG" id="fsi:Flexsi_0355"/>
<gene>
    <name evidence="1" type="ordered locus">Flexsi_0355</name>
</gene>
<evidence type="ECO:0000313" key="1">
    <source>
        <dbReference type="EMBL" id="AEI14043.1"/>
    </source>
</evidence>
<proteinExistence type="predicted"/>
<keyword evidence="2" id="KW-1185">Reference proteome</keyword>
<name>F8E8J4_FLESM</name>
<dbReference type="OrthoDB" id="1493182at2"/>
<evidence type="ECO:0000313" key="2">
    <source>
        <dbReference type="Proteomes" id="UP000006621"/>
    </source>
</evidence>
<dbReference type="SUPFAM" id="SSF52540">
    <property type="entry name" value="P-loop containing nucleoside triphosphate hydrolases"/>
    <property type="match status" value="1"/>
</dbReference>
<dbReference type="AlphaFoldDB" id="F8E8J4"/>
<dbReference type="InterPro" id="IPR027417">
    <property type="entry name" value="P-loop_NTPase"/>
</dbReference>
<accession>F8E8J4</accession>
<dbReference type="STRING" id="717231.Flexsi_0355"/>
<dbReference type="HOGENOM" id="CLU_1203642_0_0_0"/>
<evidence type="ECO:0008006" key="3">
    <source>
        <dbReference type="Google" id="ProtNLM"/>
    </source>
</evidence>